<dbReference type="AlphaFoldDB" id="A0A9W6D3B5"/>
<feature type="compositionally biased region" description="Basic and acidic residues" evidence="5">
    <location>
        <begin position="75"/>
        <end position="86"/>
    </location>
</feature>
<dbReference type="SUPFAM" id="SSF74653">
    <property type="entry name" value="TolA/TonB C-terminal domain"/>
    <property type="match status" value="1"/>
</dbReference>
<evidence type="ECO:0000256" key="4">
    <source>
        <dbReference type="ARBA" id="ARBA00023136"/>
    </source>
</evidence>
<dbReference type="Gene3D" id="3.30.1150.10">
    <property type="match status" value="1"/>
</dbReference>
<feature type="compositionally biased region" description="Gly residues" evidence="5">
    <location>
        <begin position="251"/>
        <end position="261"/>
    </location>
</feature>
<comment type="caution">
    <text evidence="6">The sequence shown here is derived from an EMBL/GenBank/DDBJ whole genome shotgun (WGS) entry which is preliminary data.</text>
</comment>
<proteinExistence type="predicted"/>
<feature type="compositionally biased region" description="Polar residues" evidence="5">
    <location>
        <begin position="88"/>
        <end position="98"/>
    </location>
</feature>
<evidence type="ECO:0000256" key="5">
    <source>
        <dbReference type="SAM" id="MobiDB-lite"/>
    </source>
</evidence>
<evidence type="ECO:0000313" key="7">
    <source>
        <dbReference type="Proteomes" id="UP001144372"/>
    </source>
</evidence>
<dbReference type="GO" id="GO:0019534">
    <property type="term" value="F:toxin transmembrane transporter activity"/>
    <property type="evidence" value="ECO:0007669"/>
    <property type="project" value="InterPro"/>
</dbReference>
<reference evidence="6" key="1">
    <citation type="submission" date="2022-12" db="EMBL/GenBank/DDBJ databases">
        <title>Reference genome sequencing for broad-spectrum identification of bacterial and archaeal isolates by mass spectrometry.</title>
        <authorList>
            <person name="Sekiguchi Y."/>
            <person name="Tourlousse D.M."/>
        </authorList>
    </citation>
    <scope>NUCLEOTIDE SEQUENCE</scope>
    <source>
        <strain evidence="6">ASRB1</strain>
    </source>
</reference>
<dbReference type="EMBL" id="BSDR01000001">
    <property type="protein sequence ID" value="GLI33432.1"/>
    <property type="molecule type" value="Genomic_DNA"/>
</dbReference>
<feature type="region of interest" description="Disordered" evidence="5">
    <location>
        <begin position="61"/>
        <end position="268"/>
    </location>
</feature>
<feature type="compositionally biased region" description="Basic and acidic residues" evidence="5">
    <location>
        <begin position="134"/>
        <end position="159"/>
    </location>
</feature>
<dbReference type="NCBIfam" id="TIGR02794">
    <property type="entry name" value="tolA_full"/>
    <property type="match status" value="1"/>
</dbReference>
<dbReference type="RefSeq" id="WP_281792438.1">
    <property type="nucleotide sequence ID" value="NZ_BSDR01000001.1"/>
</dbReference>
<dbReference type="Proteomes" id="UP001144372">
    <property type="component" value="Unassembled WGS sequence"/>
</dbReference>
<organism evidence="6 7">
    <name type="scientific">Desulforhabdus amnigena</name>
    <dbReference type="NCBI Taxonomy" id="40218"/>
    <lineage>
        <taxon>Bacteria</taxon>
        <taxon>Pseudomonadati</taxon>
        <taxon>Thermodesulfobacteriota</taxon>
        <taxon>Syntrophobacteria</taxon>
        <taxon>Syntrophobacterales</taxon>
        <taxon>Syntrophobacteraceae</taxon>
        <taxon>Desulforhabdus</taxon>
    </lineage>
</organism>
<feature type="compositionally biased region" description="Basic and acidic residues" evidence="5">
    <location>
        <begin position="168"/>
        <end position="204"/>
    </location>
</feature>
<evidence type="ECO:0000256" key="1">
    <source>
        <dbReference type="ARBA" id="ARBA00004167"/>
    </source>
</evidence>
<feature type="compositionally biased region" description="Gly residues" evidence="5">
    <location>
        <begin position="227"/>
        <end position="243"/>
    </location>
</feature>
<keyword evidence="4" id="KW-0472">Membrane</keyword>
<evidence type="ECO:0000256" key="3">
    <source>
        <dbReference type="ARBA" id="ARBA00022989"/>
    </source>
</evidence>
<dbReference type="Pfam" id="PF13103">
    <property type="entry name" value="TonB_2"/>
    <property type="match status" value="1"/>
</dbReference>
<dbReference type="InterPro" id="IPR014161">
    <property type="entry name" value="Tol-Pal_TolA"/>
</dbReference>
<feature type="compositionally biased region" description="Basic and acidic residues" evidence="5">
    <location>
        <begin position="109"/>
        <end position="128"/>
    </location>
</feature>
<gene>
    <name evidence="6" type="ORF">DAMNIGENAA_08650</name>
</gene>
<dbReference type="GO" id="GO:0043213">
    <property type="term" value="P:bacteriocin transport"/>
    <property type="evidence" value="ECO:0007669"/>
    <property type="project" value="InterPro"/>
</dbReference>
<protein>
    <submittedName>
        <fullName evidence="6">Protein TolA</fullName>
    </submittedName>
</protein>
<keyword evidence="3" id="KW-1133">Transmembrane helix</keyword>
<accession>A0A9W6D3B5</accession>
<sequence length="367" mass="38850">MESLTFSQRKLSRDEILKGLGVSVLIHALVFTTALISPWAKPKQVAQIPYSTVNLVSMEDLGGGTAPAPKGNSGKKADNPKGEDSPKAPSSNRSSRAKSQPLVPIRRLQLKETAPKVAPEVKKMEISEAPKVVETSRSKPSVEKELDSLIPKAKPEPKPKPIVQTAKASREENPKAESPKAESPKAETSKGKEPASTSKSERSGSPEGTSDADDNDTSAKNASGGVNAQGGGTDTGKTGGKGTGPATSTGKGTGEGNGKGTPAGSPDGAMVTLARRTYYNAIWSAVRRNWALPEFLKSQHLETVLIVVLRRDGKVLDLRIEKGSGNALYDESAKRAVRKAEPLPPFPDIYSAPQEEIALRFTPESLS</sequence>
<evidence type="ECO:0000313" key="6">
    <source>
        <dbReference type="EMBL" id="GLI33432.1"/>
    </source>
</evidence>
<dbReference type="GO" id="GO:0016020">
    <property type="term" value="C:membrane"/>
    <property type="evidence" value="ECO:0007669"/>
    <property type="project" value="UniProtKB-SubCell"/>
</dbReference>
<comment type="subcellular location">
    <subcellularLocation>
        <location evidence="1">Membrane</location>
        <topology evidence="1">Single-pass membrane protein</topology>
    </subcellularLocation>
</comment>
<keyword evidence="2" id="KW-0812">Transmembrane</keyword>
<name>A0A9W6D3B5_9BACT</name>
<evidence type="ECO:0000256" key="2">
    <source>
        <dbReference type="ARBA" id="ARBA00022692"/>
    </source>
</evidence>
<dbReference type="NCBIfam" id="TIGR01352">
    <property type="entry name" value="tonB_Cterm"/>
    <property type="match status" value="1"/>
</dbReference>
<dbReference type="InterPro" id="IPR006260">
    <property type="entry name" value="TonB/TolA_C"/>
</dbReference>
<keyword evidence="7" id="KW-1185">Reference proteome</keyword>